<dbReference type="InterPro" id="IPR032580">
    <property type="entry name" value="SatD"/>
</dbReference>
<evidence type="ECO:0000313" key="1">
    <source>
        <dbReference type="EMBL" id="MCP1103627.1"/>
    </source>
</evidence>
<comment type="caution">
    <text evidence="1">The sequence shown here is derived from an EMBL/GenBank/DDBJ whole genome shotgun (WGS) entry which is preliminary data.</text>
</comment>
<gene>
    <name evidence="1" type="ORF">NK125_14590</name>
</gene>
<proteinExistence type="predicted"/>
<name>A0ABT1EGP6_9FIRM</name>
<protein>
    <submittedName>
        <fullName evidence="1">SatD family protein</fullName>
    </submittedName>
</protein>
<organism evidence="1 2">
    <name type="scientific">Aequitasia blattaphilus</name>
    <dbReference type="NCBI Taxonomy" id="2949332"/>
    <lineage>
        <taxon>Bacteria</taxon>
        <taxon>Bacillati</taxon>
        <taxon>Bacillota</taxon>
        <taxon>Clostridia</taxon>
        <taxon>Lachnospirales</taxon>
        <taxon>Lachnospiraceae</taxon>
        <taxon>Aequitasia</taxon>
    </lineage>
</organism>
<dbReference type="RefSeq" id="WP_262067397.1">
    <property type="nucleotide sequence ID" value="NZ_JAMXOD010000034.1"/>
</dbReference>
<dbReference type="EMBL" id="JAMZFW010000034">
    <property type="protein sequence ID" value="MCP1103627.1"/>
    <property type="molecule type" value="Genomic_DNA"/>
</dbReference>
<sequence>MEMYTSLIVDMENSRKYDLKKRNLVQNHVIEIVEQLNSIFRESLKFEVTFSGGDELQGLFEDTTVAVLYLRLLSILVMPLRIRAGIGVGEWNVKIRDGLSTQQDGPVYHRAREAIMDVKKKQLHSYRINSGDNDDFANSLLNASVQLQIEQAQKQNLTLTIMELLYPFQKNLELKFTQKMIWNLLNEKIKYNSKMENTTAQSGKETMNLKNNSCFVEAIPIDGVNFDAEKAIEKKNMSTNIAAILGSKRQNADKLIKRGHILLIRSLDYTALQFIERTYSQHD</sequence>
<evidence type="ECO:0000313" key="2">
    <source>
        <dbReference type="Proteomes" id="UP001523566"/>
    </source>
</evidence>
<dbReference type="Pfam" id="PF16264">
    <property type="entry name" value="SatD"/>
    <property type="match status" value="1"/>
</dbReference>
<accession>A0ABT1EGP6</accession>
<reference evidence="1 2" key="1">
    <citation type="journal article" date="2022" name="Genome Biol. Evol.">
        <title>Host diet, physiology and behaviors set the stage for Lachnospiraceae cladogenesis.</title>
        <authorList>
            <person name="Vera-Ponce De Leon A."/>
            <person name="Schneider M."/>
            <person name="Jahnes B.C."/>
            <person name="Sadowski V."/>
            <person name="Camuy-Velez L.A."/>
            <person name="Duan J."/>
            <person name="Sabree Z.L."/>
        </authorList>
    </citation>
    <scope>NUCLEOTIDE SEQUENCE [LARGE SCALE GENOMIC DNA]</scope>
    <source>
        <strain evidence="1 2">PAL113</strain>
    </source>
</reference>
<keyword evidence="2" id="KW-1185">Reference proteome</keyword>
<dbReference type="Proteomes" id="UP001523566">
    <property type="component" value="Unassembled WGS sequence"/>
</dbReference>